<proteinExistence type="predicted"/>
<organism evidence="1 2">
    <name type="scientific">Araneus ventricosus</name>
    <name type="common">Orbweaver spider</name>
    <name type="synonym">Epeira ventricosa</name>
    <dbReference type="NCBI Taxonomy" id="182803"/>
    <lineage>
        <taxon>Eukaryota</taxon>
        <taxon>Metazoa</taxon>
        <taxon>Ecdysozoa</taxon>
        <taxon>Arthropoda</taxon>
        <taxon>Chelicerata</taxon>
        <taxon>Arachnida</taxon>
        <taxon>Araneae</taxon>
        <taxon>Araneomorphae</taxon>
        <taxon>Entelegynae</taxon>
        <taxon>Araneoidea</taxon>
        <taxon>Araneidae</taxon>
        <taxon>Araneus</taxon>
    </lineage>
</organism>
<keyword evidence="2" id="KW-1185">Reference proteome</keyword>
<protein>
    <submittedName>
        <fullName evidence="1">Uncharacterized protein</fullName>
    </submittedName>
</protein>
<reference evidence="1 2" key="1">
    <citation type="journal article" date="2019" name="Sci. Rep.">
        <title>Orb-weaving spider Araneus ventricosus genome elucidates the spidroin gene catalogue.</title>
        <authorList>
            <person name="Kono N."/>
            <person name="Nakamura H."/>
            <person name="Ohtoshi R."/>
            <person name="Moran D.A.P."/>
            <person name="Shinohara A."/>
            <person name="Yoshida Y."/>
            <person name="Fujiwara M."/>
            <person name="Mori M."/>
            <person name="Tomita M."/>
            <person name="Arakawa K."/>
        </authorList>
    </citation>
    <scope>NUCLEOTIDE SEQUENCE [LARGE SCALE GENOMIC DNA]</scope>
</reference>
<dbReference type="AlphaFoldDB" id="A0A4Y2T445"/>
<dbReference type="EMBL" id="BGPR01025979">
    <property type="protein sequence ID" value="GBN95327.1"/>
    <property type="molecule type" value="Genomic_DNA"/>
</dbReference>
<name>A0A4Y2T445_ARAVE</name>
<comment type="caution">
    <text evidence="1">The sequence shown here is derived from an EMBL/GenBank/DDBJ whole genome shotgun (WGS) entry which is preliminary data.</text>
</comment>
<dbReference type="Proteomes" id="UP000499080">
    <property type="component" value="Unassembled WGS sequence"/>
</dbReference>
<gene>
    <name evidence="1" type="ORF">AVEN_93609_1</name>
</gene>
<accession>A0A4Y2T445</accession>
<evidence type="ECO:0000313" key="1">
    <source>
        <dbReference type="EMBL" id="GBN95327.1"/>
    </source>
</evidence>
<sequence>MVVTCIWMTPAFGAADIYSATKQLRNNYSAFQRGGINCINESSNCYRDALVKVSDGDVFSCKFPDESKGSRTFVRPQKDSLAFRCKC</sequence>
<evidence type="ECO:0000313" key="2">
    <source>
        <dbReference type="Proteomes" id="UP000499080"/>
    </source>
</evidence>